<feature type="chain" id="PRO_5032917498" evidence="1">
    <location>
        <begin position="38"/>
        <end position="171"/>
    </location>
</feature>
<evidence type="ECO:0000256" key="1">
    <source>
        <dbReference type="SAM" id="SignalP"/>
    </source>
</evidence>
<protein>
    <submittedName>
        <fullName evidence="2">Uncharacterized protein</fullName>
    </submittedName>
</protein>
<accession>A0A852Z2H4</accession>
<dbReference type="AlphaFoldDB" id="A0A852Z2H4"/>
<sequence>MTTKHERDGMIRRSILTTCSIFSLIASFVLGSTAASASETKADPPWPVDYCGAYNHGSESADVPSENQYKYYKSVMPDNGEIEELLCGNGHTWGAVHIGTKHNVSDWSVTLDCMANIIDRGNYELDNNGKRQWHFVWSAGRWAHLTAGDNGILTSFTYDNEEGSWSECAYA</sequence>
<name>A0A852Z2H4_9ACTN</name>
<dbReference type="RefSeq" id="WP_179535894.1">
    <property type="nucleotide sequence ID" value="NZ_JACBYW010000005.1"/>
</dbReference>
<proteinExistence type="predicted"/>
<gene>
    <name evidence="2" type="ORF">FHR84_002803</name>
</gene>
<keyword evidence="1" id="KW-0732">Signal</keyword>
<reference evidence="2 3" key="1">
    <citation type="submission" date="2020-07" db="EMBL/GenBank/DDBJ databases">
        <title>Genomic Encyclopedia of Type Strains, Phase III (KMG-III): the genomes of soil and plant-associated and newly described type strains.</title>
        <authorList>
            <person name="Whitman W."/>
        </authorList>
    </citation>
    <scope>NUCLEOTIDE SEQUENCE [LARGE SCALE GENOMIC DNA]</scope>
    <source>
        <strain evidence="2 3">CECT 8576</strain>
    </source>
</reference>
<dbReference type="EMBL" id="JACBYW010000005">
    <property type="protein sequence ID" value="NYH79465.1"/>
    <property type="molecule type" value="Genomic_DNA"/>
</dbReference>
<evidence type="ECO:0000313" key="2">
    <source>
        <dbReference type="EMBL" id="NYH79465.1"/>
    </source>
</evidence>
<comment type="caution">
    <text evidence="2">The sequence shown here is derived from an EMBL/GenBank/DDBJ whole genome shotgun (WGS) entry which is preliminary data.</text>
</comment>
<feature type="signal peptide" evidence="1">
    <location>
        <begin position="1"/>
        <end position="37"/>
    </location>
</feature>
<organism evidence="2 3">
    <name type="scientific">Actinopolyspora biskrensis</name>
    <dbReference type="NCBI Taxonomy" id="1470178"/>
    <lineage>
        <taxon>Bacteria</taxon>
        <taxon>Bacillati</taxon>
        <taxon>Actinomycetota</taxon>
        <taxon>Actinomycetes</taxon>
        <taxon>Actinopolysporales</taxon>
        <taxon>Actinopolysporaceae</taxon>
        <taxon>Actinopolyspora</taxon>
    </lineage>
</organism>
<dbReference type="Proteomes" id="UP000548304">
    <property type="component" value="Unassembled WGS sequence"/>
</dbReference>
<evidence type="ECO:0000313" key="3">
    <source>
        <dbReference type="Proteomes" id="UP000548304"/>
    </source>
</evidence>
<keyword evidence="3" id="KW-1185">Reference proteome</keyword>